<dbReference type="EMBL" id="CAEY01000448">
    <property type="status" value="NOT_ANNOTATED_CDS"/>
    <property type="molecule type" value="Genomic_DNA"/>
</dbReference>
<dbReference type="Proteomes" id="UP000015104">
    <property type="component" value="Unassembled WGS sequence"/>
</dbReference>
<keyword evidence="3" id="KW-1185">Reference proteome</keyword>
<accession>T1JRE7</accession>
<reference evidence="2" key="2">
    <citation type="submission" date="2015-06" db="UniProtKB">
        <authorList>
            <consortium name="EnsemblMetazoa"/>
        </authorList>
    </citation>
    <scope>IDENTIFICATION</scope>
</reference>
<proteinExistence type="predicted"/>
<evidence type="ECO:0000313" key="2">
    <source>
        <dbReference type="EnsemblMetazoa" id="tetur01g06620.1"/>
    </source>
</evidence>
<keyword evidence="1" id="KW-1133">Transmembrane helix</keyword>
<reference evidence="3" key="1">
    <citation type="submission" date="2011-08" db="EMBL/GenBank/DDBJ databases">
        <authorList>
            <person name="Rombauts S."/>
        </authorList>
    </citation>
    <scope>NUCLEOTIDE SEQUENCE</scope>
    <source>
        <strain evidence="3">London</strain>
    </source>
</reference>
<dbReference type="EnsemblMetazoa" id="tetur01g06620.1">
    <property type="protein sequence ID" value="tetur01g06620.1"/>
    <property type="gene ID" value="tetur01g06620"/>
</dbReference>
<keyword evidence="1" id="KW-0812">Transmembrane</keyword>
<sequence>MMYSADFVVPVTMVTYISVVRFFSLLVASLASSVLCLSFETYFCFCCFLLQLFLLNRV</sequence>
<feature type="transmembrane region" description="Helical" evidence="1">
    <location>
        <begin position="7"/>
        <end position="31"/>
    </location>
</feature>
<name>T1JRE7_TETUR</name>
<keyword evidence="1" id="KW-0472">Membrane</keyword>
<organism evidence="2 3">
    <name type="scientific">Tetranychus urticae</name>
    <name type="common">Two-spotted spider mite</name>
    <dbReference type="NCBI Taxonomy" id="32264"/>
    <lineage>
        <taxon>Eukaryota</taxon>
        <taxon>Metazoa</taxon>
        <taxon>Ecdysozoa</taxon>
        <taxon>Arthropoda</taxon>
        <taxon>Chelicerata</taxon>
        <taxon>Arachnida</taxon>
        <taxon>Acari</taxon>
        <taxon>Acariformes</taxon>
        <taxon>Trombidiformes</taxon>
        <taxon>Prostigmata</taxon>
        <taxon>Eleutherengona</taxon>
        <taxon>Raphignathae</taxon>
        <taxon>Tetranychoidea</taxon>
        <taxon>Tetranychidae</taxon>
        <taxon>Tetranychus</taxon>
    </lineage>
</organism>
<evidence type="ECO:0000313" key="3">
    <source>
        <dbReference type="Proteomes" id="UP000015104"/>
    </source>
</evidence>
<feature type="transmembrane region" description="Helical" evidence="1">
    <location>
        <begin position="37"/>
        <end position="55"/>
    </location>
</feature>
<dbReference type="AlphaFoldDB" id="T1JRE7"/>
<evidence type="ECO:0000256" key="1">
    <source>
        <dbReference type="SAM" id="Phobius"/>
    </source>
</evidence>
<dbReference type="HOGENOM" id="CLU_2981608_0_0_1"/>
<protein>
    <submittedName>
        <fullName evidence="2">Uncharacterized protein</fullName>
    </submittedName>
</protein>